<proteinExistence type="predicted"/>
<gene>
    <name evidence="2" type="ORF">PAA8504_01679</name>
</gene>
<protein>
    <submittedName>
        <fullName evidence="2">Uncharacterized protein</fullName>
    </submittedName>
</protein>
<accession>A0A2R8BUM9</accession>
<evidence type="ECO:0000256" key="1">
    <source>
        <dbReference type="SAM" id="SignalP"/>
    </source>
</evidence>
<reference evidence="2 3" key="1">
    <citation type="submission" date="2018-03" db="EMBL/GenBank/DDBJ databases">
        <authorList>
            <person name="Keele B.F."/>
        </authorList>
    </citation>
    <scope>NUCLEOTIDE SEQUENCE [LARGE SCALE GENOMIC DNA]</scope>
    <source>
        <strain evidence="2 3">CECT 8504</strain>
    </source>
</reference>
<keyword evidence="3" id="KW-1185">Reference proteome</keyword>
<keyword evidence="1" id="KW-0732">Signal</keyword>
<feature type="signal peptide" evidence="1">
    <location>
        <begin position="1"/>
        <end position="21"/>
    </location>
</feature>
<name>A0A2R8BUM9_9RHOB</name>
<dbReference type="Proteomes" id="UP000244912">
    <property type="component" value="Unassembled WGS sequence"/>
</dbReference>
<sequence length="186" mass="19514">MLRTTLATAFAFIGYSTAVPADPMQDFVTRQMDLIAASPAIMAAVANANEAHAGVTEADVIALDETWRQEIASASRPLISNLTGSDASMQLRMMVKESEGRIAEIIVMDTVGLNAAISGITSDYWQGDEAKHQETFGAGPTGAHTSDVELDASTGVYAVQASRTLLDPDSGEPVGAVTFGLDSLSF</sequence>
<dbReference type="EMBL" id="ONZF01000003">
    <property type="protein sequence ID" value="SPJ23861.1"/>
    <property type="molecule type" value="Genomic_DNA"/>
</dbReference>
<evidence type="ECO:0000313" key="2">
    <source>
        <dbReference type="EMBL" id="SPJ23861.1"/>
    </source>
</evidence>
<organism evidence="2 3">
    <name type="scientific">Palleronia abyssalis</name>
    <dbReference type="NCBI Taxonomy" id="1501240"/>
    <lineage>
        <taxon>Bacteria</taxon>
        <taxon>Pseudomonadati</taxon>
        <taxon>Pseudomonadota</taxon>
        <taxon>Alphaproteobacteria</taxon>
        <taxon>Rhodobacterales</taxon>
        <taxon>Roseobacteraceae</taxon>
        <taxon>Palleronia</taxon>
    </lineage>
</organism>
<feature type="chain" id="PRO_5015323868" evidence="1">
    <location>
        <begin position="22"/>
        <end position="186"/>
    </location>
</feature>
<evidence type="ECO:0000313" key="3">
    <source>
        <dbReference type="Proteomes" id="UP000244912"/>
    </source>
</evidence>
<dbReference type="AlphaFoldDB" id="A0A2R8BUM9"/>